<dbReference type="Pfam" id="PF01636">
    <property type="entry name" value="APH"/>
    <property type="match status" value="1"/>
</dbReference>
<comment type="pathway">
    <text evidence="8">Amino-acid biosynthesis; L-threonine biosynthesis; L-threonine from L-aspartate: step 4/5.</text>
</comment>
<evidence type="ECO:0000256" key="7">
    <source>
        <dbReference type="ARBA" id="ARBA00038240"/>
    </source>
</evidence>
<keyword evidence="2 8" id="KW-0808">Transferase</keyword>
<keyword evidence="1 8" id="KW-0028">Amino-acid biosynthesis</keyword>
<name>A0A2N9AR98_METEX</name>
<evidence type="ECO:0000313" key="11">
    <source>
        <dbReference type="EMBL" id="SOR29894.1"/>
    </source>
</evidence>
<dbReference type="EC" id="2.7.1.39" evidence="8 9"/>
<accession>A0A2N9AR98</accession>
<evidence type="ECO:0000256" key="3">
    <source>
        <dbReference type="ARBA" id="ARBA00022697"/>
    </source>
</evidence>
<dbReference type="GO" id="GO:0005524">
    <property type="term" value="F:ATP binding"/>
    <property type="evidence" value="ECO:0007669"/>
    <property type="project" value="UniProtKB-KW"/>
</dbReference>
<dbReference type="PANTHER" id="PTHR21064">
    <property type="entry name" value="AMINOGLYCOSIDE PHOSPHOTRANSFERASE DOMAIN-CONTAINING PROTEIN-RELATED"/>
    <property type="match status" value="1"/>
</dbReference>
<evidence type="ECO:0000256" key="8">
    <source>
        <dbReference type="HAMAP-Rule" id="MF_00301"/>
    </source>
</evidence>
<dbReference type="SUPFAM" id="SSF56112">
    <property type="entry name" value="Protein kinase-like (PK-like)"/>
    <property type="match status" value="1"/>
</dbReference>
<dbReference type="InterPro" id="IPR002575">
    <property type="entry name" value="Aminoglycoside_PTrfase"/>
</dbReference>
<dbReference type="GO" id="GO:0004413">
    <property type="term" value="F:homoserine kinase activity"/>
    <property type="evidence" value="ECO:0007669"/>
    <property type="project" value="UniProtKB-UniRule"/>
</dbReference>
<dbReference type="InterPro" id="IPR050249">
    <property type="entry name" value="Pseudomonas-type_ThrB"/>
</dbReference>
<dbReference type="AlphaFoldDB" id="A0A2N9AR98"/>
<evidence type="ECO:0000256" key="5">
    <source>
        <dbReference type="ARBA" id="ARBA00022777"/>
    </source>
</evidence>
<proteinExistence type="inferred from homology"/>
<keyword evidence="5 8" id="KW-0418">Kinase</keyword>
<evidence type="ECO:0000256" key="4">
    <source>
        <dbReference type="ARBA" id="ARBA00022741"/>
    </source>
</evidence>
<dbReference type="InterPro" id="IPR011009">
    <property type="entry name" value="Kinase-like_dom_sf"/>
</dbReference>
<dbReference type="UniPathway" id="UPA00050">
    <property type="reaction ID" value="UER00064"/>
</dbReference>
<dbReference type="Gene3D" id="3.90.1200.10">
    <property type="match status" value="1"/>
</dbReference>
<dbReference type="EMBL" id="LT962688">
    <property type="protein sequence ID" value="SOR29894.1"/>
    <property type="molecule type" value="Genomic_DNA"/>
</dbReference>
<comment type="similarity">
    <text evidence="7 8">Belongs to the pseudomonas-type ThrB family.</text>
</comment>
<dbReference type="Gene3D" id="3.30.200.20">
    <property type="entry name" value="Phosphorylase Kinase, domain 1"/>
    <property type="match status" value="1"/>
</dbReference>
<evidence type="ECO:0000256" key="6">
    <source>
        <dbReference type="ARBA" id="ARBA00022840"/>
    </source>
</evidence>
<keyword evidence="3 8" id="KW-0791">Threonine biosynthesis</keyword>
<evidence type="ECO:0000256" key="2">
    <source>
        <dbReference type="ARBA" id="ARBA00022679"/>
    </source>
</evidence>
<evidence type="ECO:0000259" key="10">
    <source>
        <dbReference type="Pfam" id="PF01636"/>
    </source>
</evidence>
<keyword evidence="6 8" id="KW-0067">ATP-binding</keyword>
<dbReference type="PANTHER" id="PTHR21064:SF6">
    <property type="entry name" value="AMINOGLYCOSIDE PHOSPHOTRANSFERASE DOMAIN-CONTAINING PROTEIN"/>
    <property type="match status" value="1"/>
</dbReference>
<evidence type="ECO:0000256" key="9">
    <source>
        <dbReference type="NCBIfam" id="TIGR00938"/>
    </source>
</evidence>
<dbReference type="NCBIfam" id="TIGR00938">
    <property type="entry name" value="thrB_alt"/>
    <property type="match status" value="1"/>
</dbReference>
<protein>
    <recommendedName>
        <fullName evidence="8 9">Homoserine kinase</fullName>
        <shortName evidence="8">HK</shortName>
        <shortName evidence="8">HSK</shortName>
        <ecNumber evidence="8 9">2.7.1.39</ecNumber>
    </recommendedName>
</protein>
<comment type="catalytic activity">
    <reaction evidence="8">
        <text>L-homoserine + ATP = O-phospho-L-homoserine + ADP + H(+)</text>
        <dbReference type="Rhea" id="RHEA:13985"/>
        <dbReference type="ChEBI" id="CHEBI:15378"/>
        <dbReference type="ChEBI" id="CHEBI:30616"/>
        <dbReference type="ChEBI" id="CHEBI:57476"/>
        <dbReference type="ChEBI" id="CHEBI:57590"/>
        <dbReference type="ChEBI" id="CHEBI:456216"/>
        <dbReference type="EC" id="2.7.1.39"/>
    </reaction>
</comment>
<dbReference type="InterPro" id="IPR005280">
    <property type="entry name" value="Homoserine_kinase_II"/>
</dbReference>
<dbReference type="Proteomes" id="UP000233769">
    <property type="component" value="Chromosome tk0001"/>
</dbReference>
<organism evidence="11 12">
    <name type="scientific">Methylorubrum extorquens</name>
    <name type="common">Methylobacterium dichloromethanicum</name>
    <name type="synonym">Methylobacterium extorquens</name>
    <dbReference type="NCBI Taxonomy" id="408"/>
    <lineage>
        <taxon>Bacteria</taxon>
        <taxon>Pseudomonadati</taxon>
        <taxon>Pseudomonadota</taxon>
        <taxon>Alphaproteobacteria</taxon>
        <taxon>Hyphomicrobiales</taxon>
        <taxon>Methylobacteriaceae</taxon>
        <taxon>Methylorubrum</taxon>
    </lineage>
</organism>
<reference evidence="12" key="1">
    <citation type="submission" date="2017-10" db="EMBL/GenBank/DDBJ databases">
        <authorList>
            <person name="Regsiter A."/>
            <person name="William W."/>
        </authorList>
    </citation>
    <scope>NUCLEOTIDE SEQUENCE [LARGE SCALE GENOMIC DNA]</scope>
</reference>
<dbReference type="GO" id="GO:0009088">
    <property type="term" value="P:threonine biosynthetic process"/>
    <property type="evidence" value="ECO:0007669"/>
    <property type="project" value="UniProtKB-UniRule"/>
</dbReference>
<evidence type="ECO:0000313" key="12">
    <source>
        <dbReference type="Proteomes" id="UP000233769"/>
    </source>
</evidence>
<sequence length="329" mass="35797">MSETGSGTVAVYTDVSDEALRAFLREYELGDLLSYKGIAEGVENSNFFLHTSTGNYILTLYEKRVNAADLPFFINLMGHLARAGLACPQPVRNRAGTALGHLCGRPAAIVTFLEGVSLSRPNAEHCRALGAALAGLHAAGRDFPMVRANNLSVEAWRPLFVQAEAQADTVAPGLAARTRVDLDWLEASWPQGLPAGVIHADLFTDNVFFIGDAVSGLIDFYFACTDAFAYDLAISLNAWCFDADGTFHRDKAGAMIAGYDAVRTLEPAEIAALPILARGAAMRFMLTRLVDWLNVPPGALVQPKDPLEYDRRLAFHRTATDARDYGWEK</sequence>
<keyword evidence="4 8" id="KW-0547">Nucleotide-binding</keyword>
<dbReference type="CDD" id="cd05153">
    <property type="entry name" value="HomoserineK_II"/>
    <property type="match status" value="1"/>
</dbReference>
<gene>
    <name evidence="8 11" type="primary">thrB</name>
    <name evidence="11" type="ORF">TK0001_3292</name>
</gene>
<dbReference type="HAMAP" id="MF_00301">
    <property type="entry name" value="Homoser_kinase_2"/>
    <property type="match status" value="1"/>
</dbReference>
<dbReference type="NCBIfam" id="NF003558">
    <property type="entry name" value="PRK05231.1"/>
    <property type="match status" value="1"/>
</dbReference>
<evidence type="ECO:0000256" key="1">
    <source>
        <dbReference type="ARBA" id="ARBA00022605"/>
    </source>
</evidence>
<feature type="domain" description="Aminoglycoside phosphotransferase" evidence="10">
    <location>
        <begin position="35"/>
        <end position="263"/>
    </location>
</feature>